<dbReference type="NCBIfam" id="NF033578">
    <property type="entry name" value="transpos_IS5_1"/>
    <property type="match status" value="1"/>
</dbReference>
<dbReference type="AlphaFoldDB" id="A0A1F4R671"/>
<dbReference type="InterPro" id="IPR008490">
    <property type="entry name" value="Transposase_InsH_N"/>
</dbReference>
<evidence type="ECO:0000259" key="2">
    <source>
        <dbReference type="Pfam" id="PF13751"/>
    </source>
</evidence>
<dbReference type="PANTHER" id="PTHR33803">
    <property type="entry name" value="IS1478 TRANSPOSASE"/>
    <property type="match status" value="1"/>
</dbReference>
<evidence type="ECO:0000259" key="1">
    <source>
        <dbReference type="Pfam" id="PF05598"/>
    </source>
</evidence>
<accession>A0A1F4R671</accession>
<feature type="domain" description="Transposase DDE" evidence="2">
    <location>
        <begin position="361"/>
        <end position="433"/>
    </location>
</feature>
<organism evidence="3 4">
    <name type="scientific">candidate division WOR-1 bacterium RIFCSPLOWO2_02_FULL_46_20</name>
    <dbReference type="NCBI Taxonomy" id="1802567"/>
    <lineage>
        <taxon>Bacteria</taxon>
        <taxon>Bacillati</taxon>
        <taxon>Saganbacteria</taxon>
    </lineage>
</organism>
<evidence type="ECO:0008006" key="5">
    <source>
        <dbReference type="Google" id="ProtNLM"/>
    </source>
</evidence>
<comment type="caution">
    <text evidence="3">The sequence shown here is derived from an EMBL/GenBank/DDBJ whole genome shotgun (WGS) entry which is preliminary data.</text>
</comment>
<reference evidence="3 4" key="1">
    <citation type="journal article" date="2016" name="Nat. Commun.">
        <title>Thousands of microbial genomes shed light on interconnected biogeochemical processes in an aquifer system.</title>
        <authorList>
            <person name="Anantharaman K."/>
            <person name="Brown C.T."/>
            <person name="Hug L.A."/>
            <person name="Sharon I."/>
            <person name="Castelle C.J."/>
            <person name="Probst A.J."/>
            <person name="Thomas B.C."/>
            <person name="Singh A."/>
            <person name="Wilkins M.J."/>
            <person name="Karaoz U."/>
            <person name="Brodie E.L."/>
            <person name="Williams K.H."/>
            <person name="Hubbard S.S."/>
            <person name="Banfield J.F."/>
        </authorList>
    </citation>
    <scope>NUCLEOTIDE SEQUENCE [LARGE SCALE GENOMIC DNA]</scope>
</reference>
<evidence type="ECO:0000313" key="3">
    <source>
        <dbReference type="EMBL" id="OGC02943.1"/>
    </source>
</evidence>
<proteinExistence type="predicted"/>
<dbReference type="Pfam" id="PF05598">
    <property type="entry name" value="DUF772"/>
    <property type="match status" value="1"/>
</dbReference>
<dbReference type="PANTHER" id="PTHR33803:SF3">
    <property type="entry name" value="BLL1974 PROTEIN"/>
    <property type="match status" value="1"/>
</dbReference>
<dbReference type="Pfam" id="PF13751">
    <property type="entry name" value="DDE_Tnp_1_6"/>
    <property type="match status" value="1"/>
</dbReference>
<dbReference type="Proteomes" id="UP000176938">
    <property type="component" value="Unassembled WGS sequence"/>
</dbReference>
<sequence length="444" mass="51815">MYQATNRATEPLFPELFPWSGKLNEDNEWIKLEKIIPWETLEGIYGRYFSLNKGRPAKDGRLIIGLLIVKHKKGLSDRRLVEELLENIYLQYFCGFRRLAEKKILHASSLTKIRKRLGKEFFARFEMEIIGKLVKDKIIKPKGLMVDATVVPANINYPTDHKLINKAREWVCEKISKIRKVIGLKNPIRTYKRVARKVFLSFQKKRRKTRAVIEVTRNKLLRFLRRNLSQLTELLKAAPADLARKLQFKYETARTIYEQQKQMAKEKVRHIKNRVVSFHLPHIRPIVRGKDGKDVEFGPKAVLSWVNGFGFLDKFSFEAFNEACFLSDSLRAYKERFATLPPDVTADQLYGTRWNRKLLAKIKIGSAFKSLGRKARDDLARIIWVKKKQRARNQMEGIIGNAKEHYGLDRILYRIKDGEEIWTRLSLVAMNLTTAAKRAQTQTA</sequence>
<evidence type="ECO:0000313" key="4">
    <source>
        <dbReference type="Proteomes" id="UP000176938"/>
    </source>
</evidence>
<name>A0A1F4R671_UNCSA</name>
<dbReference type="InterPro" id="IPR047710">
    <property type="entry name" value="Transpos_IS5-like"/>
</dbReference>
<protein>
    <recommendedName>
        <fullName evidence="5">Transposase InsH N-terminal domain-containing protein</fullName>
    </recommendedName>
</protein>
<feature type="domain" description="Transposase InsH N-terminal" evidence="1">
    <location>
        <begin position="21"/>
        <end position="116"/>
    </location>
</feature>
<dbReference type="InterPro" id="IPR025668">
    <property type="entry name" value="Tnp_DDE_dom"/>
</dbReference>
<dbReference type="EMBL" id="METP01000066">
    <property type="protein sequence ID" value="OGC02943.1"/>
    <property type="molecule type" value="Genomic_DNA"/>
</dbReference>
<gene>
    <name evidence="3" type="ORF">A3H38_05005</name>
</gene>